<organism evidence="2 3">
    <name type="scientific">Rhizodiscina lignyota</name>
    <dbReference type="NCBI Taxonomy" id="1504668"/>
    <lineage>
        <taxon>Eukaryota</taxon>
        <taxon>Fungi</taxon>
        <taxon>Dikarya</taxon>
        <taxon>Ascomycota</taxon>
        <taxon>Pezizomycotina</taxon>
        <taxon>Dothideomycetes</taxon>
        <taxon>Pleosporomycetidae</taxon>
        <taxon>Aulographales</taxon>
        <taxon>Rhizodiscinaceae</taxon>
        <taxon>Rhizodiscina</taxon>
    </lineage>
</organism>
<name>A0A9P4IIX1_9PEZI</name>
<protein>
    <submittedName>
        <fullName evidence="2">Uncharacterized protein</fullName>
    </submittedName>
</protein>
<accession>A0A9P4IIX1</accession>
<dbReference type="AlphaFoldDB" id="A0A9P4IIX1"/>
<feature type="compositionally biased region" description="Basic and acidic residues" evidence="1">
    <location>
        <begin position="96"/>
        <end position="109"/>
    </location>
</feature>
<keyword evidence="3" id="KW-1185">Reference proteome</keyword>
<sequence length="109" mass="11329">MWQPLGGTLALPSSSRSVIIIIQANLSLPRPPSNAVDAAPAPVGLAQLSPRRRTNVSISAVLTAAGQCTTPDDRCVNGFSVDCPTLETPGSMDSGVMKKGENRIHFSTG</sequence>
<evidence type="ECO:0000313" key="2">
    <source>
        <dbReference type="EMBL" id="KAF2100118.1"/>
    </source>
</evidence>
<proteinExistence type="predicted"/>
<dbReference type="Proteomes" id="UP000799772">
    <property type="component" value="Unassembled WGS sequence"/>
</dbReference>
<reference evidence="2" key="1">
    <citation type="journal article" date="2020" name="Stud. Mycol.">
        <title>101 Dothideomycetes genomes: a test case for predicting lifestyles and emergence of pathogens.</title>
        <authorList>
            <person name="Haridas S."/>
            <person name="Albert R."/>
            <person name="Binder M."/>
            <person name="Bloem J."/>
            <person name="Labutti K."/>
            <person name="Salamov A."/>
            <person name="Andreopoulos B."/>
            <person name="Baker S."/>
            <person name="Barry K."/>
            <person name="Bills G."/>
            <person name="Bluhm B."/>
            <person name="Cannon C."/>
            <person name="Castanera R."/>
            <person name="Culley D."/>
            <person name="Daum C."/>
            <person name="Ezra D."/>
            <person name="Gonzalez J."/>
            <person name="Henrissat B."/>
            <person name="Kuo A."/>
            <person name="Liang C."/>
            <person name="Lipzen A."/>
            <person name="Lutzoni F."/>
            <person name="Magnuson J."/>
            <person name="Mondo S."/>
            <person name="Nolan M."/>
            <person name="Ohm R."/>
            <person name="Pangilinan J."/>
            <person name="Park H.-J."/>
            <person name="Ramirez L."/>
            <person name="Alfaro M."/>
            <person name="Sun H."/>
            <person name="Tritt A."/>
            <person name="Yoshinaga Y."/>
            <person name="Zwiers L.-H."/>
            <person name="Turgeon B."/>
            <person name="Goodwin S."/>
            <person name="Spatafora J."/>
            <person name="Crous P."/>
            <person name="Grigoriev I."/>
        </authorList>
    </citation>
    <scope>NUCLEOTIDE SEQUENCE</scope>
    <source>
        <strain evidence="2">CBS 133067</strain>
    </source>
</reference>
<comment type="caution">
    <text evidence="2">The sequence shown here is derived from an EMBL/GenBank/DDBJ whole genome shotgun (WGS) entry which is preliminary data.</text>
</comment>
<gene>
    <name evidence="2" type="ORF">NA57DRAFT_56044</name>
</gene>
<evidence type="ECO:0000256" key="1">
    <source>
        <dbReference type="SAM" id="MobiDB-lite"/>
    </source>
</evidence>
<evidence type="ECO:0000313" key="3">
    <source>
        <dbReference type="Proteomes" id="UP000799772"/>
    </source>
</evidence>
<dbReference type="EMBL" id="ML978125">
    <property type="protein sequence ID" value="KAF2100118.1"/>
    <property type="molecule type" value="Genomic_DNA"/>
</dbReference>
<feature type="region of interest" description="Disordered" evidence="1">
    <location>
        <begin position="88"/>
        <end position="109"/>
    </location>
</feature>